<dbReference type="GO" id="GO:0016020">
    <property type="term" value="C:membrane"/>
    <property type="evidence" value="ECO:0007669"/>
    <property type="project" value="TreeGrafter"/>
</dbReference>
<evidence type="ECO:0000256" key="10">
    <source>
        <dbReference type="SAM" id="Coils"/>
    </source>
</evidence>
<evidence type="ECO:0000256" key="3">
    <source>
        <dbReference type="ARBA" id="ARBA00022771"/>
    </source>
</evidence>
<organism evidence="14 15">
    <name type="scientific">Purpureocillium lilacinum</name>
    <name type="common">Paecilomyces lilacinus</name>
    <dbReference type="NCBI Taxonomy" id="33203"/>
    <lineage>
        <taxon>Eukaryota</taxon>
        <taxon>Fungi</taxon>
        <taxon>Dikarya</taxon>
        <taxon>Ascomycota</taxon>
        <taxon>Pezizomycotina</taxon>
        <taxon>Sordariomycetes</taxon>
        <taxon>Hypocreomycetidae</taxon>
        <taxon>Hypocreales</taxon>
        <taxon>Ophiocordycipitaceae</taxon>
        <taxon>Purpureocillium</taxon>
    </lineage>
</organism>
<feature type="region of interest" description="Disordered" evidence="11">
    <location>
        <begin position="1"/>
        <end position="20"/>
    </location>
</feature>
<protein>
    <submittedName>
        <fullName evidence="14">Nucleoside diphosphatase</fullName>
    </submittedName>
</protein>
<dbReference type="GO" id="GO:0008641">
    <property type="term" value="F:ubiquitin-like modifier activating enzyme activity"/>
    <property type="evidence" value="ECO:0007669"/>
    <property type="project" value="InterPro"/>
</dbReference>
<dbReference type="Gene3D" id="3.30.40.10">
    <property type="entry name" value="Zinc/RING finger domain, C3HC4 (zinc finger)"/>
    <property type="match status" value="1"/>
</dbReference>
<dbReference type="InterPro" id="IPR000407">
    <property type="entry name" value="GDA1_CD39_NTPase"/>
</dbReference>
<keyword evidence="4 9" id="KW-0378">Hydrolase</keyword>
<dbReference type="GO" id="GO:0008270">
    <property type="term" value="F:zinc ion binding"/>
    <property type="evidence" value="ECO:0007669"/>
    <property type="project" value="UniProtKB-KW"/>
</dbReference>
<gene>
    <name evidence="14" type="ORF">VFPBJ_10277</name>
</gene>
<keyword evidence="12" id="KW-0472">Membrane</keyword>
<dbReference type="CDD" id="cd24039">
    <property type="entry name" value="ASKHA_NBD_YND1-like"/>
    <property type="match status" value="1"/>
</dbReference>
<keyword evidence="10" id="KW-0175">Coiled coil</keyword>
<feature type="region of interest" description="Disordered" evidence="11">
    <location>
        <begin position="722"/>
        <end position="754"/>
    </location>
</feature>
<dbReference type="GO" id="GO:0006256">
    <property type="term" value="P:UDP catabolic process"/>
    <property type="evidence" value="ECO:0007669"/>
    <property type="project" value="TreeGrafter"/>
</dbReference>
<comment type="similarity">
    <text evidence="1 9">Belongs to the GDA1/CD39 NTPase family.</text>
</comment>
<evidence type="ECO:0000256" key="5">
    <source>
        <dbReference type="ARBA" id="ARBA00022833"/>
    </source>
</evidence>
<feature type="region of interest" description="Disordered" evidence="11">
    <location>
        <begin position="1378"/>
        <end position="1409"/>
    </location>
</feature>
<dbReference type="Gene3D" id="3.40.50.12550">
    <property type="entry name" value="Ubiquitin-activating enzyme E1, inactive adenylation domain, subdomain 2"/>
    <property type="match status" value="1"/>
</dbReference>
<dbReference type="PROSITE" id="PS50089">
    <property type="entry name" value="ZF_RING_2"/>
    <property type="match status" value="1"/>
</dbReference>
<feature type="binding site" evidence="7">
    <location>
        <begin position="969"/>
        <end position="973"/>
    </location>
    <ligand>
        <name>ATP</name>
        <dbReference type="ChEBI" id="CHEBI:30616"/>
    </ligand>
</feature>
<dbReference type="Pfam" id="PF01150">
    <property type="entry name" value="GDA1_CD39"/>
    <property type="match status" value="1"/>
</dbReference>
<dbReference type="GO" id="GO:0046036">
    <property type="term" value="P:CTP metabolic process"/>
    <property type="evidence" value="ECO:0007669"/>
    <property type="project" value="TreeGrafter"/>
</dbReference>
<evidence type="ECO:0000256" key="1">
    <source>
        <dbReference type="ARBA" id="ARBA00009283"/>
    </source>
</evidence>
<feature type="transmembrane region" description="Helical" evidence="12">
    <location>
        <begin position="1302"/>
        <end position="1320"/>
    </location>
</feature>
<evidence type="ECO:0000256" key="8">
    <source>
        <dbReference type="PROSITE-ProRule" id="PRU00175"/>
    </source>
</evidence>
<dbReference type="SUPFAM" id="SSF57850">
    <property type="entry name" value="RING/U-box"/>
    <property type="match status" value="1"/>
</dbReference>
<keyword evidence="2" id="KW-0479">Metal-binding</keyword>
<evidence type="ECO:0000313" key="15">
    <source>
        <dbReference type="Proteomes" id="UP000078240"/>
    </source>
</evidence>
<dbReference type="Gene3D" id="3.30.420.40">
    <property type="match status" value="1"/>
</dbReference>
<sequence>MTDVADQTPPTLHGPSDKERKYDRQLRLWAASGQAALESSHVLLINSGGGTVGVEALKNLVLPGIGKFTIMDDATVDDADLGVNFFLDDSCRGKSRAECCAHLLQELNPEVVGDWYPKTKGPLDLSMALDGADVFTMILYVLPLPAEQIEVIRAYARTHATPLVAIHSVGFYSYFKMDLPYAFPIVDTHPDETATTDLRLLSPWPELSAFASEMTRDIDALDDHDHGHLPLIVILLHYLDLWKQTHDGSFPTAYADKVAFRNLLSDAMRKSNPEGSEENFEEAISAVMKHVTRSSLPSSLQQVFDFRHDAQHGPETSFWTLAQAVQEFYRRHQQLPVPGGLPDMKAESKIYIKLQNLYKDKARRDAAEVLDIARSVSGGLEVDCAEAELFCANAKFIKLVNARKGDGLTMSQIVEEQLANDEMAAVAGPEVPTSLIPIYLALAATSYTASLPADEILAYMTQQAPALGNSGKSVQVANEVSRAAGGELHNISAVTGGMVAQEVIKIVTQQVSTTVEAASSAVHGSKMEHSLTCNNLKCRKELGDRALVTTCSHIFCLDCVHDLGIAKQDGPRGTACPACNAQLSKPDDAVIANLNPSEDYKTSVLSGLSPNVVMECAGRALSFWAYQTTQEIYYQQYLYKTLTEKYSSLNLRLEQTVGDANAEIERLQNKVNACEAESEIMRRKHEELAHAYKDKSRKLLQTQELYDRVKRRVEMGQIERAASDAVDSSLNAPPRESAHRQRHGPAPELDVAAPDSYDNRIDMCSFGRGVPAATSQATADSTGWPGAGIPLQPRYGVILDAGSSGTRIYVYKWKHPAAAAKHASTSELRSLPKLKLKKSKKIHPGVSTFAQDVASVGPDHLQSLIDVALKEVPAAMVPETPVFLMATAGVRFLPKHQQSGLLQGICTYFRENTSFDLPDCNSHIQVISGETEGLYGWLAANYLLGGFDHPEEHAHGKGHHTYGFLDMGGASAQIAFAPNATEAARHANDLKLVRMRRVDGSPVEHRVFTTTWLGFGANKARARYIDSLKENYADGALEIPDPCMPRGLRTTLDGKSLAGNTPSKPVLVGTGAFDECLRKTHPLLRKDAPCDDHPCLLNGQHVPAIDFDVNHFIGVSEYWHTTHGVFGKENKAYDLSTYQHGVMEYCSRDWTSIESEFDKRKKTPEQKTQDAREACFKASWLINVLHEGIGIPRLSLEGVPSPGINTTKDAAEKAKAKGFLSPFQPVDKIDGIEVSWTLGKMVLYAAGQIPDKTAASLPVGFGSNVESGTPADFEHAGSAPLRPIASSDEDDDDLIIAPSKSTFSLVGLLIIILLIAAYILRKPDTRRRLLSIVRRRRRSGSGRKPTRGAPSLASKLFGRNAVAYERVMEEGDAAEFELGDVDSDDHDYSDSSEGSRTGKSHGITTPRLNIERFEAQPASVMDRNGLVLRTESRERLAPSLQMLNAGRRSRAGSPTRLKSPLTTPAED</sequence>
<evidence type="ECO:0000256" key="4">
    <source>
        <dbReference type="ARBA" id="ARBA00022801"/>
    </source>
</evidence>
<dbReference type="GO" id="GO:0005524">
    <property type="term" value="F:ATP binding"/>
    <property type="evidence" value="ECO:0007669"/>
    <property type="project" value="UniProtKB-KW"/>
</dbReference>
<evidence type="ECO:0000256" key="11">
    <source>
        <dbReference type="SAM" id="MobiDB-lite"/>
    </source>
</evidence>
<feature type="active site" description="Proton acceptor" evidence="6">
    <location>
        <position position="932"/>
    </location>
</feature>
<keyword evidence="5" id="KW-0862">Zinc</keyword>
<dbReference type="Gene3D" id="3.40.50.720">
    <property type="entry name" value="NAD(P)-binding Rossmann-like Domain"/>
    <property type="match status" value="1"/>
</dbReference>
<feature type="region of interest" description="Disordered" evidence="11">
    <location>
        <begin position="1433"/>
        <end position="1467"/>
    </location>
</feature>
<name>A0A179GAY4_PURLI</name>
<dbReference type="InterPro" id="IPR035985">
    <property type="entry name" value="Ubiquitin-activating_enz"/>
</dbReference>
<evidence type="ECO:0000256" key="12">
    <source>
        <dbReference type="SAM" id="Phobius"/>
    </source>
</evidence>
<dbReference type="PROSITE" id="PS01238">
    <property type="entry name" value="GDA1_CD39_NTPASE"/>
    <property type="match status" value="1"/>
</dbReference>
<evidence type="ECO:0000256" key="6">
    <source>
        <dbReference type="PIRSR" id="PIRSR600407-1"/>
    </source>
</evidence>
<dbReference type="GO" id="GO:0017111">
    <property type="term" value="F:ribonucleoside triphosphate phosphatase activity"/>
    <property type="evidence" value="ECO:0007669"/>
    <property type="project" value="TreeGrafter"/>
</dbReference>
<dbReference type="InterPro" id="IPR001841">
    <property type="entry name" value="Znf_RING"/>
</dbReference>
<feature type="coiled-coil region" evidence="10">
    <location>
        <begin position="650"/>
        <end position="684"/>
    </location>
</feature>
<feature type="compositionally biased region" description="Acidic residues" evidence="11">
    <location>
        <begin position="1378"/>
        <end position="1387"/>
    </location>
</feature>
<dbReference type="GO" id="GO:0005794">
    <property type="term" value="C:Golgi apparatus"/>
    <property type="evidence" value="ECO:0007669"/>
    <property type="project" value="TreeGrafter"/>
</dbReference>
<evidence type="ECO:0000256" key="7">
    <source>
        <dbReference type="PIRSR" id="PIRSR600407-2"/>
    </source>
</evidence>
<dbReference type="InterPro" id="IPR017907">
    <property type="entry name" value="Znf_RING_CS"/>
</dbReference>
<keyword evidence="12" id="KW-0812">Transmembrane</keyword>
<dbReference type="PROSITE" id="PS00518">
    <property type="entry name" value="ZF_RING_1"/>
    <property type="match status" value="1"/>
</dbReference>
<dbReference type="Pfam" id="PF00899">
    <property type="entry name" value="ThiF"/>
    <property type="match status" value="1"/>
</dbReference>
<keyword evidence="12" id="KW-1133">Transmembrane helix</keyword>
<keyword evidence="3 8" id="KW-0863">Zinc-finger</keyword>
<keyword evidence="7" id="KW-0547">Nucleotide-binding</keyword>
<comment type="caution">
    <text evidence="14">The sequence shown here is derived from an EMBL/GenBank/DDBJ whole genome shotgun (WGS) entry which is preliminary data.</text>
</comment>
<dbReference type="PANTHER" id="PTHR11782">
    <property type="entry name" value="ADENOSINE/GUANOSINE DIPHOSPHATASE"/>
    <property type="match status" value="1"/>
</dbReference>
<evidence type="ECO:0000256" key="2">
    <source>
        <dbReference type="ARBA" id="ARBA00022723"/>
    </source>
</evidence>
<accession>A0A179GAY4</accession>
<dbReference type="SUPFAM" id="SSF69572">
    <property type="entry name" value="Activating enzymes of the ubiquitin-like proteins"/>
    <property type="match status" value="1"/>
</dbReference>
<dbReference type="InterPro" id="IPR000594">
    <property type="entry name" value="ThiF_NAD_FAD-bd"/>
</dbReference>
<dbReference type="InterPro" id="IPR013083">
    <property type="entry name" value="Znf_RING/FYVE/PHD"/>
</dbReference>
<reference evidence="14 15" key="1">
    <citation type="submission" date="2016-01" db="EMBL/GenBank/DDBJ databases">
        <title>Biosynthesis of antibiotic leucinostatins and their inhibition on Phytophthora in bio-control Purpureocillium lilacinum.</title>
        <authorList>
            <person name="Wang G."/>
            <person name="Liu Z."/>
            <person name="Lin R."/>
            <person name="Li E."/>
            <person name="Mao Z."/>
            <person name="Ling J."/>
            <person name="Yin W."/>
            <person name="Xie B."/>
        </authorList>
    </citation>
    <scope>NUCLEOTIDE SEQUENCE [LARGE SCALE GENOMIC DNA]</scope>
    <source>
        <strain evidence="14">PLBJ-1</strain>
    </source>
</reference>
<keyword evidence="7" id="KW-0067">ATP-binding</keyword>
<dbReference type="GO" id="GO:0045134">
    <property type="term" value="F:UDP phosphatase activity"/>
    <property type="evidence" value="ECO:0007669"/>
    <property type="project" value="TreeGrafter"/>
</dbReference>
<dbReference type="Gene3D" id="3.30.420.150">
    <property type="entry name" value="Exopolyphosphatase. Domain 2"/>
    <property type="match status" value="1"/>
</dbReference>
<dbReference type="Proteomes" id="UP000078240">
    <property type="component" value="Unassembled WGS sequence"/>
</dbReference>
<dbReference type="PANTHER" id="PTHR11782:SF121">
    <property type="entry name" value="NUCLEOSIDE-DIPHOSPHATASE MIG-23"/>
    <property type="match status" value="1"/>
</dbReference>
<evidence type="ECO:0000313" key="14">
    <source>
        <dbReference type="EMBL" id="OAQ74982.1"/>
    </source>
</evidence>
<evidence type="ECO:0000259" key="13">
    <source>
        <dbReference type="PROSITE" id="PS50089"/>
    </source>
</evidence>
<feature type="domain" description="RING-type" evidence="13">
    <location>
        <begin position="538"/>
        <end position="580"/>
    </location>
</feature>
<dbReference type="EMBL" id="LSBH01000009">
    <property type="protein sequence ID" value="OAQ74982.1"/>
    <property type="molecule type" value="Genomic_DNA"/>
</dbReference>
<dbReference type="GO" id="GO:0004382">
    <property type="term" value="F:GDP phosphatase activity"/>
    <property type="evidence" value="ECO:0007669"/>
    <property type="project" value="TreeGrafter"/>
</dbReference>
<evidence type="ECO:0000256" key="9">
    <source>
        <dbReference type="RuleBase" id="RU003833"/>
    </source>
</evidence>
<proteinExistence type="inferred from homology"/>